<accession>I2CP16</accession>
<dbReference type="InterPro" id="IPR016166">
    <property type="entry name" value="FAD-bd_PCMH"/>
</dbReference>
<gene>
    <name evidence="4" type="ORF">NGATSA_3013200</name>
</gene>
<dbReference type="Pfam" id="PF01565">
    <property type="entry name" value="FAD_binding_4"/>
    <property type="match status" value="1"/>
</dbReference>
<dbReference type="InterPro" id="IPR016169">
    <property type="entry name" value="FAD-bd_PCMH_sub2"/>
</dbReference>
<evidence type="ECO:0000256" key="1">
    <source>
        <dbReference type="SAM" id="MobiDB-lite"/>
    </source>
</evidence>
<dbReference type="AlphaFoldDB" id="I2CP16"/>
<evidence type="ECO:0000313" key="4">
    <source>
        <dbReference type="EMBL" id="AFJ68649.1"/>
    </source>
</evidence>
<feature type="domain" description="FAD-binding PCMH-type" evidence="3">
    <location>
        <begin position="93"/>
        <end position="270"/>
    </location>
</feature>
<organism evidence="4">
    <name type="scientific">Nannochloropsis gaditana (strain CCMP526)</name>
    <name type="common">Green microalga</name>
    <name type="synonym">Microchloropsis gaditana</name>
    <dbReference type="NCBI Taxonomy" id="1093141"/>
    <lineage>
        <taxon>Eukaryota</taxon>
        <taxon>Sar</taxon>
        <taxon>Stramenopiles</taxon>
        <taxon>Ochrophyta</taxon>
        <taxon>Eustigmatophyceae</taxon>
        <taxon>Eustigmatales</taxon>
        <taxon>Monodopsidaceae</taxon>
        <taxon>Nannochloropsis</taxon>
    </lineage>
</organism>
<dbReference type="Gene3D" id="3.30.43.10">
    <property type="entry name" value="Uridine Diphospho-n-acetylenolpyruvylglucosamine Reductase, domain 2"/>
    <property type="match status" value="1"/>
</dbReference>
<keyword evidence="2" id="KW-0732">Signal</keyword>
<name>I2CP16_NANGC</name>
<dbReference type="PROSITE" id="PS51387">
    <property type="entry name" value="FAD_PCMH"/>
    <property type="match status" value="1"/>
</dbReference>
<sequence>MHVLYFQRRTIAVILLLHLPLVATQGHPSLRRASASAADGSLPPFTPTVTETPVIDTHEGDKFVLPLTQSLSEQDPPILGGDPASSFLINFGHNEQATGVRKHHPKTYEEVASLVRTVKSQGGKLRPMGALHSWSNIFPEDDTDVLFLDQFKKISQDPTDYTRVTVQAGVLQSELADWADSAERGPGRFSYLSQATVVTGVTFVGACQTASHGSGFVGESTPDSIVEVTLIDADGEIKHYPEGDPRVKVLAACLGMCGIILEVTVRFDPSTDAVQVTRGRRPLHDLLPPRSVPINASFNPLRDLIEVEGFHGGALSYAPYNSAPEIGVKLEASRIEEYQAKDRIWSNTVQRLPPGTAVRPYRDHHLLGTQTEPFYDKDAFYPADYATLVIGSRVPHIVVGEDRLDKSQHFNPYLANYLAASVNILGNPTGVYRGFRQFNTSHAHAQHLVKYLANVAPESDFEFAFKIDDDFANIYEAQRVLIEENDWMFRHRNCLPLSMFSGLRWTEASSCPLSHVYGQPGERFALVEAIATQGTDGWEEYVQRVFARWRQIRGKKDGSLPKPHWAKWDSRWIPGLLPYIKEVYAAQIAMIRPVVMENDPVGLFRNCFLSELFRLPGGS</sequence>
<reference evidence="4" key="1">
    <citation type="journal article" date="2012" name="Bioengineered">
        <title>Additional insights into the genome of the oleaginous model alga Nannochloropsis gaditana.</title>
        <authorList>
            <person name="Jinkerson R.E."/>
            <person name="Radakovits R."/>
            <person name="Posewitz M.C."/>
        </authorList>
    </citation>
    <scope>NUCLEOTIDE SEQUENCE</scope>
    <source>
        <strain evidence="4">CCMP526</strain>
    </source>
</reference>
<dbReference type="GO" id="GO:0016899">
    <property type="term" value="F:oxidoreductase activity, acting on the CH-OH group of donors, oxygen as acceptor"/>
    <property type="evidence" value="ECO:0007669"/>
    <property type="project" value="InterPro"/>
</dbReference>
<evidence type="ECO:0000259" key="3">
    <source>
        <dbReference type="PROSITE" id="PS51387"/>
    </source>
</evidence>
<feature type="region of interest" description="Disordered" evidence="1">
    <location>
        <begin position="33"/>
        <end position="53"/>
    </location>
</feature>
<protein>
    <submittedName>
        <fullName evidence="4">Fad-linked oxidoreductase</fullName>
    </submittedName>
</protein>
<dbReference type="InterPro" id="IPR006094">
    <property type="entry name" value="Oxid_FAD_bind_N"/>
</dbReference>
<dbReference type="EMBL" id="JU964043">
    <property type="protein sequence ID" value="AFJ68649.1"/>
    <property type="molecule type" value="mRNA"/>
</dbReference>
<dbReference type="GO" id="GO:0071949">
    <property type="term" value="F:FAD binding"/>
    <property type="evidence" value="ECO:0007669"/>
    <property type="project" value="InterPro"/>
</dbReference>
<dbReference type="InterPro" id="IPR016167">
    <property type="entry name" value="FAD-bd_PCMH_sub1"/>
</dbReference>
<feature type="chain" id="PRO_5003656195" evidence="2">
    <location>
        <begin position="27"/>
        <end position="619"/>
    </location>
</feature>
<dbReference type="PANTHER" id="PTHR43762">
    <property type="entry name" value="L-GULONOLACTONE OXIDASE"/>
    <property type="match status" value="1"/>
</dbReference>
<dbReference type="InterPro" id="IPR036318">
    <property type="entry name" value="FAD-bd_PCMH-like_sf"/>
</dbReference>
<proteinExistence type="evidence at transcript level"/>
<dbReference type="Gene3D" id="3.30.465.10">
    <property type="match status" value="1"/>
</dbReference>
<evidence type="ECO:0000256" key="2">
    <source>
        <dbReference type="SAM" id="SignalP"/>
    </source>
</evidence>
<reference evidence="4" key="2">
    <citation type="journal article" date="2012" name="Nat. Commun.">
        <title>Draft genome sequence and genetic transformation of the oleaginous alga Nannochloropis gaditana.</title>
        <authorList>
            <person name="Radakovits R."/>
            <person name="Jinkerson R.E."/>
            <person name="Fuerstenberg S.I."/>
            <person name="Tae H."/>
            <person name="Settlage R.E."/>
            <person name="Boore J.L."/>
            <person name="Posewitz M.C."/>
        </authorList>
    </citation>
    <scope>NUCLEOTIDE SEQUENCE</scope>
    <source>
        <strain evidence="4">CCMP526</strain>
    </source>
</reference>
<dbReference type="SUPFAM" id="SSF56176">
    <property type="entry name" value="FAD-binding/transporter-associated domain-like"/>
    <property type="match status" value="1"/>
</dbReference>
<dbReference type="PANTHER" id="PTHR43762:SF1">
    <property type="entry name" value="D-ARABINONO-1,4-LACTONE OXIDASE"/>
    <property type="match status" value="1"/>
</dbReference>
<dbReference type="InterPro" id="IPR010031">
    <property type="entry name" value="FAD_lactone_oxidase-like"/>
</dbReference>
<feature type="signal peptide" evidence="2">
    <location>
        <begin position="1"/>
        <end position="26"/>
    </location>
</feature>